<dbReference type="NCBIfam" id="TIGR00261">
    <property type="entry name" value="traB"/>
    <property type="match status" value="1"/>
</dbReference>
<evidence type="ECO:0000256" key="2">
    <source>
        <dbReference type="SAM" id="Phobius"/>
    </source>
</evidence>
<dbReference type="AlphaFoldDB" id="D7EBE6"/>
<evidence type="ECO:0000313" key="4">
    <source>
        <dbReference type="Proteomes" id="UP000000391"/>
    </source>
</evidence>
<dbReference type="PANTHER" id="PTHR21530:SF7">
    <property type="entry name" value="TRAB DOMAIN-CONTAINING PROTEIN"/>
    <property type="match status" value="1"/>
</dbReference>
<dbReference type="KEGG" id="mev:Metev_1827"/>
<evidence type="ECO:0000256" key="1">
    <source>
        <dbReference type="SAM" id="MobiDB-lite"/>
    </source>
</evidence>
<sequence length="462" mass="50753">MDEEINSENKINNSQPDYTMYKYHTTSQSSSIVKEEAVTENKDMEDETNNPSAPEDSSEPTQIKIIGTAHVSQKSIDEVVDSIKQEKPDIVAVELCRSRYEGLKGEDKSNEEVSIKQLIGEGKIYFFLMQWLLAYMQKKIGKEMGVKPGSEMISAIDAAEEIGADIALVDRDIQITLRRFWNKMGFFEKIKMIGSLVGGIVGIGGKQMQNVDMDNITNQDVVTMLVEELRKIAPTAAEVLIDERDAYIAGSLVNVAANAGSGKKIIAVVGAGHKSGIQKYLSQPDTIPSLNELNTLPKKRKFSITKAFGFAIVGLAIATFLLIILSGTPLELLLMAFGGWFLINGTLSAGGTFIARGHPYSVLTAFSTAWLTSLNPMMAAGWFAGLMEAKQRKPRKQDFKTITQMETKEQMFNNRLFRVVLVAALTNIGSMIGTFLGVYVMLQITGIDPTEVIEAGLRNIGL</sequence>
<dbReference type="RefSeq" id="WP_013195228.1">
    <property type="nucleotide sequence ID" value="NC_014253.1"/>
</dbReference>
<feature type="transmembrane region" description="Helical" evidence="2">
    <location>
        <begin position="416"/>
        <end position="442"/>
    </location>
</feature>
<dbReference type="HOGENOM" id="CLU_032780_1_0_2"/>
<dbReference type="InterPro" id="IPR046345">
    <property type="entry name" value="TraB_PrgY-like"/>
</dbReference>
<dbReference type="InterPro" id="IPR002816">
    <property type="entry name" value="TraB/PrgY/GumN_fam"/>
</dbReference>
<feature type="transmembrane region" description="Helical" evidence="2">
    <location>
        <begin position="307"/>
        <end position="325"/>
    </location>
</feature>
<gene>
    <name evidence="3" type="ordered locus">Metev_1827</name>
</gene>
<feature type="region of interest" description="Disordered" evidence="1">
    <location>
        <begin position="1"/>
        <end position="61"/>
    </location>
</feature>
<protein>
    <submittedName>
        <fullName evidence="3">TraB family protein</fullName>
    </submittedName>
</protein>
<dbReference type="Proteomes" id="UP000000391">
    <property type="component" value="Chromosome"/>
</dbReference>
<keyword evidence="2" id="KW-0472">Membrane</keyword>
<evidence type="ECO:0000313" key="3">
    <source>
        <dbReference type="EMBL" id="ADI74663.1"/>
    </source>
</evidence>
<dbReference type="EMBL" id="CP002069">
    <property type="protein sequence ID" value="ADI74663.1"/>
    <property type="molecule type" value="Genomic_DNA"/>
</dbReference>
<dbReference type="PANTHER" id="PTHR21530">
    <property type="entry name" value="PHEROMONE SHUTDOWN PROTEIN"/>
    <property type="match status" value="1"/>
</dbReference>
<keyword evidence="2" id="KW-0812">Transmembrane</keyword>
<keyword evidence="2" id="KW-1133">Transmembrane helix</keyword>
<keyword evidence="4" id="KW-1185">Reference proteome</keyword>
<name>D7EBE6_METEZ</name>
<accession>D7EBE6</accession>
<feature type="transmembrane region" description="Helical" evidence="2">
    <location>
        <begin position="360"/>
        <end position="386"/>
    </location>
</feature>
<dbReference type="STRING" id="644295.Metev_1827"/>
<feature type="transmembrane region" description="Helical" evidence="2">
    <location>
        <begin position="332"/>
        <end position="354"/>
    </location>
</feature>
<dbReference type="InterPro" id="IPR005230">
    <property type="entry name" value="TraB_bac"/>
</dbReference>
<feature type="compositionally biased region" description="Basic and acidic residues" evidence="1">
    <location>
        <begin position="33"/>
        <end position="42"/>
    </location>
</feature>
<dbReference type="GeneID" id="9347480"/>
<dbReference type="OrthoDB" id="185689at2157"/>
<organism evidence="3 4">
    <name type="scientific">Methanohalobium evestigatum (strain ATCC BAA-1072 / DSM 3721 / NBRC 107634 / OCM 161 / Z-7303)</name>
    <dbReference type="NCBI Taxonomy" id="644295"/>
    <lineage>
        <taxon>Archaea</taxon>
        <taxon>Methanobacteriati</taxon>
        <taxon>Methanobacteriota</taxon>
        <taxon>Stenosarchaea group</taxon>
        <taxon>Methanomicrobia</taxon>
        <taxon>Methanosarcinales</taxon>
        <taxon>Methanosarcinaceae</taxon>
        <taxon>Methanohalobium</taxon>
    </lineage>
</organism>
<reference evidence="3 4" key="1">
    <citation type="submission" date="2010-06" db="EMBL/GenBank/DDBJ databases">
        <title>Complete sequence chromosome of Methanohalobium evestigatum Z-7303.</title>
        <authorList>
            <consortium name="US DOE Joint Genome Institute"/>
            <person name="Lucas S."/>
            <person name="Copeland A."/>
            <person name="Lapidus A."/>
            <person name="Cheng J.-F."/>
            <person name="Bruce D."/>
            <person name="Goodwin L."/>
            <person name="Pitluck S."/>
            <person name="Saunders E."/>
            <person name="Detter J.C."/>
            <person name="Han C."/>
            <person name="Tapia R."/>
            <person name="Land M."/>
            <person name="Hauser L."/>
            <person name="Kyrpides N."/>
            <person name="Mikhailova N."/>
            <person name="Sieprawska-Lupa M."/>
            <person name="Whitman W.B."/>
            <person name="Anderson I."/>
            <person name="Woyke T."/>
        </authorList>
    </citation>
    <scope>NUCLEOTIDE SEQUENCE [LARGE SCALE GENOMIC DNA]</scope>
    <source>
        <strain evidence="4">ATCC BAA-1072 / DSM 3721 / NBRC 107634 / OCM 161 / Z-7303</strain>
    </source>
</reference>
<proteinExistence type="predicted"/>
<dbReference type="Pfam" id="PF01963">
    <property type="entry name" value="TraB_PrgY_gumN"/>
    <property type="match status" value="1"/>
</dbReference>
<dbReference type="CDD" id="cd14726">
    <property type="entry name" value="TraB_PrgY-like"/>
    <property type="match status" value="1"/>
</dbReference>